<gene>
    <name evidence="5" type="ORF">IB286_08355</name>
</gene>
<dbReference type="PANTHER" id="PTHR44591">
    <property type="entry name" value="STRESS RESPONSE REGULATOR PROTEIN 1"/>
    <property type="match status" value="1"/>
</dbReference>
<dbReference type="SUPFAM" id="SSF52172">
    <property type="entry name" value="CheY-like"/>
    <property type="match status" value="1"/>
</dbReference>
<dbReference type="PROSITE" id="PS50110">
    <property type="entry name" value="RESPONSE_REGULATORY"/>
    <property type="match status" value="1"/>
</dbReference>
<dbReference type="GO" id="GO:0000160">
    <property type="term" value="P:phosphorelay signal transduction system"/>
    <property type="evidence" value="ECO:0007669"/>
    <property type="project" value="InterPro"/>
</dbReference>
<evidence type="ECO:0000256" key="3">
    <source>
        <dbReference type="SAM" id="MobiDB-lite"/>
    </source>
</evidence>
<proteinExistence type="predicted"/>
<protein>
    <submittedName>
        <fullName evidence="5">Response regulator</fullName>
    </submittedName>
</protein>
<feature type="domain" description="Response regulatory" evidence="4">
    <location>
        <begin position="53"/>
        <end position="170"/>
    </location>
</feature>
<name>A0A927GVU1_9GAMM</name>
<evidence type="ECO:0000313" key="5">
    <source>
        <dbReference type="EMBL" id="MBD2859021.1"/>
    </source>
</evidence>
<dbReference type="Gene3D" id="3.40.50.2300">
    <property type="match status" value="1"/>
</dbReference>
<evidence type="ECO:0000256" key="2">
    <source>
        <dbReference type="PROSITE-ProRule" id="PRU00169"/>
    </source>
</evidence>
<keyword evidence="6" id="KW-1185">Reference proteome</keyword>
<evidence type="ECO:0000256" key="1">
    <source>
        <dbReference type="ARBA" id="ARBA00022553"/>
    </source>
</evidence>
<accession>A0A927GVU1</accession>
<dbReference type="InterPro" id="IPR011006">
    <property type="entry name" value="CheY-like_superfamily"/>
</dbReference>
<comment type="caution">
    <text evidence="5">The sequence shown here is derived from an EMBL/GenBank/DDBJ whole genome shotgun (WGS) entry which is preliminary data.</text>
</comment>
<organism evidence="5 6">
    <name type="scientific">Spongiibacter pelagi</name>
    <dbReference type="NCBI Taxonomy" id="2760804"/>
    <lineage>
        <taxon>Bacteria</taxon>
        <taxon>Pseudomonadati</taxon>
        <taxon>Pseudomonadota</taxon>
        <taxon>Gammaproteobacteria</taxon>
        <taxon>Cellvibrionales</taxon>
        <taxon>Spongiibacteraceae</taxon>
        <taxon>Spongiibacter</taxon>
    </lineage>
</organism>
<dbReference type="Proteomes" id="UP000610558">
    <property type="component" value="Unassembled WGS sequence"/>
</dbReference>
<dbReference type="PANTHER" id="PTHR44591:SF3">
    <property type="entry name" value="RESPONSE REGULATORY DOMAIN-CONTAINING PROTEIN"/>
    <property type="match status" value="1"/>
</dbReference>
<dbReference type="InterPro" id="IPR050595">
    <property type="entry name" value="Bact_response_regulator"/>
</dbReference>
<feature type="modified residue" description="4-aspartylphosphate" evidence="2">
    <location>
        <position position="103"/>
    </location>
</feature>
<dbReference type="EMBL" id="JACXLD010000004">
    <property type="protein sequence ID" value="MBD2859021.1"/>
    <property type="molecule type" value="Genomic_DNA"/>
</dbReference>
<dbReference type="AlphaFoldDB" id="A0A927GVU1"/>
<keyword evidence="1 2" id="KW-0597">Phosphoprotein</keyword>
<dbReference type="InterPro" id="IPR001789">
    <property type="entry name" value="Sig_transdc_resp-reg_receiver"/>
</dbReference>
<evidence type="ECO:0000259" key="4">
    <source>
        <dbReference type="PROSITE" id="PS50110"/>
    </source>
</evidence>
<feature type="region of interest" description="Disordered" evidence="3">
    <location>
        <begin position="1"/>
        <end position="45"/>
    </location>
</feature>
<evidence type="ECO:0000313" key="6">
    <source>
        <dbReference type="Proteomes" id="UP000610558"/>
    </source>
</evidence>
<sequence>MQTEEPGPQSPENDENAGLAEQWNTNAAPDPFAIEEQEEDVLSASEPRSGGLKILLVEDFATMRRIIRDLLAEIGYHHIIEAENGETALGILHNEAVDLVISDLKMPDISGLELLQAIRADHRLAHMPVMIITADAQRENILAAARAGVNAYIIKPFTAAILETKIRQITGAV</sequence>
<dbReference type="Pfam" id="PF00072">
    <property type="entry name" value="Response_reg"/>
    <property type="match status" value="1"/>
</dbReference>
<reference evidence="5" key="1">
    <citation type="submission" date="2020-09" db="EMBL/GenBank/DDBJ databases">
        <authorList>
            <person name="Yoon J.-W."/>
        </authorList>
    </citation>
    <scope>NUCLEOTIDE SEQUENCE</scope>
    <source>
        <strain evidence="5">KMU-158</strain>
    </source>
</reference>
<dbReference type="SMART" id="SM00448">
    <property type="entry name" value="REC"/>
    <property type="match status" value="1"/>
</dbReference>